<dbReference type="InterPro" id="IPR036397">
    <property type="entry name" value="RNaseH_sf"/>
</dbReference>
<dbReference type="SUPFAM" id="SSF53098">
    <property type="entry name" value="Ribonuclease H-like"/>
    <property type="match status" value="1"/>
</dbReference>
<sequence length="138" mass="15726">MTVNIYIESSIRAPAKKQSGVVGIVLQAGDTDATKTVFGKVEEVTKNHADVICLKNALSYISAHADKILIHTSSLYVNQCLVAMRKNGRFSGTKFKEEWEIILEILNQHEFEAVYNQPNEFRNWLQQECERRAKKHGF</sequence>
<dbReference type="EMBL" id="PDYF01000007">
    <property type="protein sequence ID" value="PHU36035.1"/>
    <property type="molecule type" value="Genomic_DNA"/>
</dbReference>
<dbReference type="Gene3D" id="3.30.420.10">
    <property type="entry name" value="Ribonuclease H-like superfamily/Ribonuclease H"/>
    <property type="match status" value="1"/>
</dbReference>
<reference evidence="1 2" key="2">
    <citation type="submission" date="2017-10" db="EMBL/GenBank/DDBJ databases">
        <authorList>
            <person name="Banno H."/>
            <person name="Chua N.-H."/>
        </authorList>
    </citation>
    <scope>NUCLEOTIDE SEQUENCE [LARGE SCALE GENOMIC DNA]</scope>
    <source>
        <strain evidence="1 2">JK626</strain>
    </source>
</reference>
<name>A0A2G3DYT0_9FIRM</name>
<dbReference type="GO" id="GO:0003676">
    <property type="term" value="F:nucleic acid binding"/>
    <property type="evidence" value="ECO:0007669"/>
    <property type="project" value="InterPro"/>
</dbReference>
<protein>
    <recommendedName>
        <fullName evidence="3">RNase H type-1 domain-containing protein</fullName>
    </recommendedName>
</protein>
<accession>A0A2G3DYT0</accession>
<dbReference type="InterPro" id="IPR012337">
    <property type="entry name" value="RNaseH-like_sf"/>
</dbReference>
<evidence type="ECO:0000313" key="2">
    <source>
        <dbReference type="Proteomes" id="UP000225889"/>
    </source>
</evidence>
<gene>
    <name evidence="1" type="ORF">CSX01_02020</name>
</gene>
<dbReference type="Proteomes" id="UP000225889">
    <property type="component" value="Unassembled WGS sequence"/>
</dbReference>
<dbReference type="RefSeq" id="WP_099391254.1">
    <property type="nucleotide sequence ID" value="NZ_PDYF01000007.1"/>
</dbReference>
<evidence type="ECO:0008006" key="3">
    <source>
        <dbReference type="Google" id="ProtNLM"/>
    </source>
</evidence>
<evidence type="ECO:0000313" key="1">
    <source>
        <dbReference type="EMBL" id="PHU36035.1"/>
    </source>
</evidence>
<proteinExistence type="predicted"/>
<dbReference type="AlphaFoldDB" id="A0A2G3DYT0"/>
<reference evidence="1 2" key="1">
    <citation type="submission" date="2017-10" db="EMBL/GenBank/DDBJ databases">
        <title>Resolving the taxonomy of Roseburia spp., Eubacterium rectale and Agathobacter spp. through phylogenomic analysis.</title>
        <authorList>
            <person name="Sheridan P.O."/>
            <person name="Walker A.W."/>
            <person name="Duncan S.H."/>
            <person name="Scott K.P."/>
            <person name="Toole P.W.O."/>
            <person name="Luis P."/>
            <person name="Flint H.J."/>
        </authorList>
    </citation>
    <scope>NUCLEOTIDE SEQUENCE [LARGE SCALE GENOMIC DNA]</scope>
    <source>
        <strain evidence="1 2">JK626</strain>
    </source>
</reference>
<comment type="caution">
    <text evidence="1">The sequence shown here is derived from an EMBL/GenBank/DDBJ whole genome shotgun (WGS) entry which is preliminary data.</text>
</comment>
<organism evidence="1 2">
    <name type="scientific">Pseudobutyrivibrio ruminis</name>
    <dbReference type="NCBI Taxonomy" id="46206"/>
    <lineage>
        <taxon>Bacteria</taxon>
        <taxon>Bacillati</taxon>
        <taxon>Bacillota</taxon>
        <taxon>Clostridia</taxon>
        <taxon>Lachnospirales</taxon>
        <taxon>Lachnospiraceae</taxon>
        <taxon>Pseudobutyrivibrio</taxon>
    </lineage>
</organism>